<protein>
    <submittedName>
        <fullName evidence="1">Uncharacterized protein</fullName>
    </submittedName>
</protein>
<gene>
    <name evidence="1" type="ORF">F5891DRAFT_1186593</name>
</gene>
<dbReference type="GeneID" id="64661020"/>
<proteinExistence type="predicted"/>
<dbReference type="RefSeq" id="XP_041228045.1">
    <property type="nucleotide sequence ID" value="XM_041366722.1"/>
</dbReference>
<dbReference type="AlphaFoldDB" id="A0AAD4EA17"/>
<keyword evidence="2" id="KW-1185">Reference proteome</keyword>
<reference evidence="1" key="1">
    <citation type="journal article" date="2020" name="New Phytol.">
        <title>Comparative genomics reveals dynamic genome evolution in host specialist ectomycorrhizal fungi.</title>
        <authorList>
            <person name="Lofgren L.A."/>
            <person name="Nguyen N.H."/>
            <person name="Vilgalys R."/>
            <person name="Ruytinx J."/>
            <person name="Liao H.L."/>
            <person name="Branco S."/>
            <person name="Kuo A."/>
            <person name="LaButti K."/>
            <person name="Lipzen A."/>
            <person name="Andreopoulos W."/>
            <person name="Pangilinan J."/>
            <person name="Riley R."/>
            <person name="Hundley H."/>
            <person name="Na H."/>
            <person name="Barry K."/>
            <person name="Grigoriev I.V."/>
            <person name="Stajich J.E."/>
            <person name="Kennedy P.G."/>
        </authorList>
    </citation>
    <scope>NUCLEOTIDE SEQUENCE</scope>
    <source>
        <strain evidence="1">FC203</strain>
    </source>
</reference>
<evidence type="ECO:0000313" key="1">
    <source>
        <dbReference type="EMBL" id="KAG1902470.1"/>
    </source>
</evidence>
<dbReference type="Proteomes" id="UP001195769">
    <property type="component" value="Unassembled WGS sequence"/>
</dbReference>
<accession>A0AAD4EA17</accession>
<evidence type="ECO:0000313" key="2">
    <source>
        <dbReference type="Proteomes" id="UP001195769"/>
    </source>
</evidence>
<organism evidence="1 2">
    <name type="scientific">Suillus fuscotomentosus</name>
    <dbReference type="NCBI Taxonomy" id="1912939"/>
    <lineage>
        <taxon>Eukaryota</taxon>
        <taxon>Fungi</taxon>
        <taxon>Dikarya</taxon>
        <taxon>Basidiomycota</taxon>
        <taxon>Agaricomycotina</taxon>
        <taxon>Agaricomycetes</taxon>
        <taxon>Agaricomycetidae</taxon>
        <taxon>Boletales</taxon>
        <taxon>Suillineae</taxon>
        <taxon>Suillaceae</taxon>
        <taxon>Suillus</taxon>
    </lineage>
</organism>
<name>A0AAD4EA17_9AGAM</name>
<dbReference type="EMBL" id="JABBWK010000017">
    <property type="protein sequence ID" value="KAG1902470.1"/>
    <property type="molecule type" value="Genomic_DNA"/>
</dbReference>
<sequence>MKSYKHSDTFLSHYTAVSTEDLGGEDLGVSEVTTGLQVDDGWKALDGIPCIMGGLTALVASVGSTLRGRAQNNFPWRTLPKELARLGYFLIDYRQNSDAWRDLTFPHSVQRYP</sequence>
<comment type="caution">
    <text evidence="1">The sequence shown here is derived from an EMBL/GenBank/DDBJ whole genome shotgun (WGS) entry which is preliminary data.</text>
</comment>